<feature type="repeat" description="WD" evidence="1">
    <location>
        <begin position="476"/>
        <end position="509"/>
    </location>
</feature>
<dbReference type="PROSITE" id="PS50082">
    <property type="entry name" value="WD_REPEATS_2"/>
    <property type="match status" value="2"/>
</dbReference>
<feature type="coiled-coil region" evidence="2">
    <location>
        <begin position="882"/>
        <end position="909"/>
    </location>
</feature>
<dbReference type="VEuPathDB" id="FungiDB:SeMB42_g01830"/>
<dbReference type="OrthoDB" id="972532at2759"/>
<protein>
    <recommendedName>
        <fullName evidence="6">Cilia- and flagella-associated protein 57</fullName>
    </recommendedName>
</protein>
<dbReference type="InterPro" id="IPR011047">
    <property type="entry name" value="Quinoprotein_ADH-like_sf"/>
</dbReference>
<organism evidence="4 5">
    <name type="scientific">Synchytrium endobioticum</name>
    <dbReference type="NCBI Taxonomy" id="286115"/>
    <lineage>
        <taxon>Eukaryota</taxon>
        <taxon>Fungi</taxon>
        <taxon>Fungi incertae sedis</taxon>
        <taxon>Chytridiomycota</taxon>
        <taxon>Chytridiomycota incertae sedis</taxon>
        <taxon>Chytridiomycetes</taxon>
        <taxon>Synchytriales</taxon>
        <taxon>Synchytriaceae</taxon>
        <taxon>Synchytrium</taxon>
    </lineage>
</organism>
<evidence type="ECO:0000256" key="1">
    <source>
        <dbReference type="PROSITE-ProRule" id="PRU00221"/>
    </source>
</evidence>
<dbReference type="SUPFAM" id="SSF50998">
    <property type="entry name" value="Quinoprotein alcohol dehydrogenase-like"/>
    <property type="match status" value="1"/>
</dbReference>
<dbReference type="Gene3D" id="1.10.287.1490">
    <property type="match status" value="1"/>
</dbReference>
<evidence type="ECO:0000256" key="2">
    <source>
        <dbReference type="SAM" id="Coils"/>
    </source>
</evidence>
<evidence type="ECO:0000256" key="3">
    <source>
        <dbReference type="SAM" id="MobiDB-lite"/>
    </source>
</evidence>
<name>A0A507DCS6_9FUNG</name>
<sequence length="1242" mass="139916">MALPFLSQSHIYGLNARTAAPIHRLSNNAGQDIVLCYSAASQIVVHNLETRSQKFVPIGTDGEVVTALGVSSAGTHAAVALSSTNASTNGPPSSIVVCDLTTMRKKKLLHGDDSVKKFIFVAFSDDGKWLFAQAAGPEWTLYCWLWEKPKLLTSIKTSTHTAAHGADAELHQASLNPFESSNVAQIAICGDHLLRIFILSDNHFKMTHQHKPDKNLLCHTWLSDTRIACGTEDGRIMIFEGSDVLLDFAPTMLPNYRYTGTIAVTAIASYGIGMVVGLSTGHVILYDKNDDAKSLYTPSQIYITTPNVPVTHVTLGSVEDIAICMLQDAGTFEISLIGESFLESETQASSLLHRVHSGAIIGMDVCIRKPMFVTIGVDKSARVWNYVEGTVDAVAHFEEEPLCVALHPSGHYMLIGFPDYVRLYNVLYDDIRLHWENPCVSCREIKFSHGGQFFAMSTASTIEIRSCWTFDVLMTLLGHEGRILSVAWSVDDSKLISTATDGAIYEWNVLVSMKYTGKSHRNVIVSPNDEVFYSCIEYAPDDSSVYATANDMTFKEFSKSGGVIRDAPTKVNLTQVQLSRSGRMLFSSTKNGAVRALKFPLPMPKRNIITCDDTSDSSSISTTQKDQHQGLSNQLSPSANSIPTSASSLTAPPPHKQPQVITARQELDHQDYPSHSYGISKIRSSHDDAHLFSAGHDGSIIVWKVVDRTYLPPMMKIKELKEALAKQRDNDKNTFNYGDEIMVTKSDLKKMAKTTAALKQQVEDIRKANEAKLQARDKAQQEKLRDLTEKFDAEFKSLREHYDSLEKERMHNQNTFELNLHKIRTDAMVTKADVNKSFQKRMSLELEKQDELTTTLREEKAAWEKQINDDNVEHAKKMDFIKERNEARIAEKNAEAARLRAEISKCKDLYNQSISDLTSTSSDEVTQIQVQYEEKLALERESLVSIVSDNEQLKTTFSRLNSELTSCRAELAALVIEDKKLHDRLKRLEREFEVNKKEMEERDTMMIEKDARVVDLKNKNRELEKFKFVLELKIQEMKKQIEPKDANVVDLSLRIEQMQAELSTYTSHNQSLLRELDQVKAKVHAVCQVRDDAKARVQRCLDAASRIREQVSHVYRLSRRKNGESVDVHALKSSFTSLLHKYNPPLHSTGPPRSASTTPLQHLLRHRDLLEKGCDTLRRNMNVRMDSIEAEELKYRKENLLLLSELNDLRRDCGGVAERLIKLGDAERGDRRKKRERLPPLA</sequence>
<feature type="coiled-coil region" evidence="2">
    <location>
        <begin position="748"/>
        <end position="808"/>
    </location>
</feature>
<comment type="caution">
    <text evidence="4">The sequence shown here is derived from an EMBL/GenBank/DDBJ whole genome shotgun (WGS) entry which is preliminary data.</text>
</comment>
<evidence type="ECO:0000313" key="5">
    <source>
        <dbReference type="Proteomes" id="UP000320475"/>
    </source>
</evidence>
<feature type="coiled-coil region" evidence="2">
    <location>
        <begin position="971"/>
        <end position="1002"/>
    </location>
</feature>
<dbReference type="PROSITE" id="PS50294">
    <property type="entry name" value="WD_REPEATS_REGION"/>
    <property type="match status" value="2"/>
</dbReference>
<dbReference type="PANTHER" id="PTHR32215:SF0">
    <property type="entry name" value="CILIA- AND FLAGELLA-ASSOCIATED PROTEIN 57"/>
    <property type="match status" value="1"/>
</dbReference>
<dbReference type="Pfam" id="PF00400">
    <property type="entry name" value="WD40"/>
    <property type="match status" value="2"/>
</dbReference>
<dbReference type="VEuPathDB" id="FungiDB:SeMB42_g01437"/>
<evidence type="ECO:0008006" key="6">
    <source>
        <dbReference type="Google" id="ProtNLM"/>
    </source>
</evidence>
<proteinExistence type="predicted"/>
<feature type="compositionally biased region" description="Low complexity" evidence="3">
    <location>
        <begin position="641"/>
        <end position="650"/>
    </location>
</feature>
<accession>A0A507DCS6</accession>
<dbReference type="InterPro" id="IPR036322">
    <property type="entry name" value="WD40_repeat_dom_sf"/>
</dbReference>
<gene>
    <name evidence="4" type="ORF">SeLEV6574_g01531</name>
</gene>
<dbReference type="InterPro" id="IPR015943">
    <property type="entry name" value="WD40/YVTN_repeat-like_dom_sf"/>
</dbReference>
<dbReference type="SMART" id="SM00320">
    <property type="entry name" value="WD40"/>
    <property type="match status" value="6"/>
</dbReference>
<feature type="compositionally biased region" description="Polar residues" evidence="3">
    <location>
        <begin position="629"/>
        <end position="640"/>
    </location>
</feature>
<feature type="region of interest" description="Disordered" evidence="3">
    <location>
        <begin position="608"/>
        <end position="660"/>
    </location>
</feature>
<dbReference type="SUPFAM" id="SSF50978">
    <property type="entry name" value="WD40 repeat-like"/>
    <property type="match status" value="1"/>
</dbReference>
<dbReference type="PANTHER" id="PTHR32215">
    <property type="entry name" value="CILIA- AND FLAGELLA-ASSOCIATED PROTEIN 57"/>
    <property type="match status" value="1"/>
</dbReference>
<feature type="repeat" description="WD" evidence="1">
    <location>
        <begin position="672"/>
        <end position="705"/>
    </location>
</feature>
<reference evidence="4 5" key="1">
    <citation type="journal article" date="2019" name="Sci. Rep.">
        <title>Comparative genomics of chytrid fungi reveal insights into the obligate biotrophic and pathogenic lifestyle of Synchytrium endobioticum.</title>
        <authorList>
            <person name="van de Vossenberg B.T.L.H."/>
            <person name="Warris S."/>
            <person name="Nguyen H.D.T."/>
            <person name="van Gent-Pelzer M.P.E."/>
            <person name="Joly D.L."/>
            <person name="van de Geest H.C."/>
            <person name="Bonants P.J.M."/>
            <person name="Smith D.S."/>
            <person name="Levesque C.A."/>
            <person name="van der Lee T.A.J."/>
        </authorList>
    </citation>
    <scope>NUCLEOTIDE SEQUENCE [LARGE SCALE GENOMIC DNA]</scope>
    <source>
        <strain evidence="4 5">LEV6574</strain>
    </source>
</reference>
<dbReference type="Proteomes" id="UP000320475">
    <property type="component" value="Unassembled WGS sequence"/>
</dbReference>
<dbReference type="InterPro" id="IPR052993">
    <property type="entry name" value="CFA-57"/>
</dbReference>
<feature type="compositionally biased region" description="Low complexity" evidence="3">
    <location>
        <begin position="608"/>
        <end position="623"/>
    </location>
</feature>
<dbReference type="Gene3D" id="2.130.10.10">
    <property type="entry name" value="YVTN repeat-like/Quinoprotein amine dehydrogenase"/>
    <property type="match status" value="2"/>
</dbReference>
<keyword evidence="2" id="KW-0175">Coiled coil</keyword>
<evidence type="ECO:0000313" key="4">
    <source>
        <dbReference type="EMBL" id="TPX49363.1"/>
    </source>
</evidence>
<dbReference type="InterPro" id="IPR001680">
    <property type="entry name" value="WD40_rpt"/>
</dbReference>
<dbReference type="AlphaFoldDB" id="A0A507DCS6"/>
<keyword evidence="1" id="KW-0853">WD repeat</keyword>
<dbReference type="EMBL" id="QEAM01000035">
    <property type="protein sequence ID" value="TPX49363.1"/>
    <property type="molecule type" value="Genomic_DNA"/>
</dbReference>